<keyword evidence="3" id="KW-0813">Transport</keyword>
<gene>
    <name evidence="3" type="ORF">EGJ28_03115</name>
</gene>
<evidence type="ECO:0000259" key="2">
    <source>
        <dbReference type="Pfam" id="PF16963"/>
    </source>
</evidence>
<keyword evidence="1" id="KW-0472">Membrane</keyword>
<reference evidence="3 4" key="1">
    <citation type="submission" date="2018-10" db="EMBL/GenBank/DDBJ databases">
        <title>Transmission dynamics of multidrug resistant bacteria on intensive care unit surfaces.</title>
        <authorList>
            <person name="D'Souza A.W."/>
            <person name="Potter R.F."/>
            <person name="Wallace M."/>
            <person name="Shupe A."/>
            <person name="Patel S."/>
            <person name="Sun S."/>
            <person name="Gul D."/>
            <person name="Kwon J.H."/>
            <person name="Andleeb S."/>
            <person name="Burnham C.-A.D."/>
            <person name="Dantas G."/>
        </authorList>
    </citation>
    <scope>NUCLEOTIDE SEQUENCE [LARGE SCALE GENOMIC DNA]</scope>
    <source>
        <strain evidence="3 4">PX_177</strain>
    </source>
</reference>
<feature type="domain" description="PelD GGDEF" evidence="2">
    <location>
        <begin position="324"/>
        <end position="445"/>
    </location>
</feature>
<dbReference type="SUPFAM" id="SSF55781">
    <property type="entry name" value="GAF domain-like"/>
    <property type="match status" value="1"/>
</dbReference>
<keyword evidence="1" id="KW-0812">Transmembrane</keyword>
<dbReference type="InterPro" id="IPR031583">
    <property type="entry name" value="PelD_GGDEF"/>
</dbReference>
<proteinExistence type="predicted"/>
<accession>A0A3R8WF42</accession>
<dbReference type="EMBL" id="RHQL01000001">
    <property type="protein sequence ID" value="RRV14537.1"/>
    <property type="molecule type" value="Genomic_DNA"/>
</dbReference>
<protein>
    <submittedName>
        <fullName evidence="3">Sugar transporter</fullName>
    </submittedName>
</protein>
<keyword evidence="3" id="KW-0762">Sugar transport</keyword>
<name>A0A3R8WF42_9GAMM</name>
<dbReference type="Gene3D" id="3.30.70.2880">
    <property type="match status" value="1"/>
</dbReference>
<dbReference type="AlphaFoldDB" id="A0A3R8WF42"/>
<evidence type="ECO:0000313" key="4">
    <source>
        <dbReference type="Proteomes" id="UP000276506"/>
    </source>
</evidence>
<evidence type="ECO:0000313" key="3">
    <source>
        <dbReference type="EMBL" id="RRV14537.1"/>
    </source>
</evidence>
<keyword evidence="1" id="KW-1133">Transmembrane helix</keyword>
<feature type="transmembrane region" description="Helical" evidence="1">
    <location>
        <begin position="20"/>
        <end position="39"/>
    </location>
</feature>
<sequence length="457" mass="51002">MSVGSAHKDFTLAPRAGAAVSWLETWAITGLAIGLGYWLSPEDPLMVQASFHWPLMAPLLLGMRYGFMRGMVSAVLLILALIAYHRYGDGLYPQMPASFIVGVLVSGMLVGEFRDIWERRLERLDLANDYRQLRLDEFTRAHYILRISHDRLEQRVAGNDQSLRSSLLGLRNQLRDLPRGDDALRALAEPVLGLLAQYGAFRAAALYRVRDGVALPGALSAMGDVAPLDHDDLLMRMCLQRGELVSIREQLIERGEHRQHSRYQLCVPLIDTEGRFLAVLAIEQMPFFSFNDRVFGLLAILAGHIADLILSDPELLHLQDMDSQHFSQNLKRSASDARLHGLDASLFALQVKASANSDRLLRLIEDSRRGLDLQLRLTDQDGDTCVLVLLPLTSAEGAQGYLLRLNTLLGERFGQGQTLDSLQVRVLAHDIGAEYGQEALRHFLYSECGLNDQQVAV</sequence>
<feature type="transmembrane region" description="Helical" evidence="1">
    <location>
        <begin position="70"/>
        <end position="87"/>
    </location>
</feature>
<feature type="transmembrane region" description="Helical" evidence="1">
    <location>
        <begin position="93"/>
        <end position="113"/>
    </location>
</feature>
<dbReference type="InterPro" id="IPR038367">
    <property type="entry name" value="PelD_GGDEF_sf"/>
</dbReference>
<dbReference type="Pfam" id="PF16963">
    <property type="entry name" value="PelD_GGDEF"/>
    <property type="match status" value="1"/>
</dbReference>
<dbReference type="Proteomes" id="UP000276506">
    <property type="component" value="Unassembled WGS sequence"/>
</dbReference>
<dbReference type="RefSeq" id="WP_125876003.1">
    <property type="nucleotide sequence ID" value="NZ_RHQL01000001.1"/>
</dbReference>
<dbReference type="InterPro" id="IPR029016">
    <property type="entry name" value="GAF-like_dom_sf"/>
</dbReference>
<evidence type="ECO:0000256" key="1">
    <source>
        <dbReference type="SAM" id="Phobius"/>
    </source>
</evidence>
<organism evidence="3 4">
    <name type="scientific">Stutzerimonas xanthomarina</name>
    <dbReference type="NCBI Taxonomy" id="271420"/>
    <lineage>
        <taxon>Bacteria</taxon>
        <taxon>Pseudomonadati</taxon>
        <taxon>Pseudomonadota</taxon>
        <taxon>Gammaproteobacteria</taxon>
        <taxon>Pseudomonadales</taxon>
        <taxon>Pseudomonadaceae</taxon>
        <taxon>Stutzerimonas</taxon>
    </lineage>
</organism>
<comment type="caution">
    <text evidence="3">The sequence shown here is derived from an EMBL/GenBank/DDBJ whole genome shotgun (WGS) entry which is preliminary data.</text>
</comment>
<dbReference type="Gene3D" id="3.30.450.40">
    <property type="match status" value="1"/>
</dbReference>